<gene>
    <name evidence="2" type="ORF">KM029_03070</name>
</gene>
<evidence type="ECO:0000313" key="2">
    <source>
        <dbReference type="EMBL" id="QWG07931.1"/>
    </source>
</evidence>
<reference evidence="2 3" key="1">
    <citation type="submission" date="2021-05" db="EMBL/GenBank/DDBJ databases">
        <title>Comparative genomic studies on the polysaccharide-degrading batcterial strains of the Flammeovirga genus.</title>
        <authorList>
            <person name="Zewei F."/>
            <person name="Zheng Z."/>
            <person name="Yu L."/>
            <person name="Ruyue G."/>
            <person name="Yanhong M."/>
            <person name="Yuanyuan C."/>
            <person name="Jingyan G."/>
            <person name="Wenjun H."/>
        </authorList>
    </citation>
    <scope>NUCLEOTIDE SEQUENCE [LARGE SCALE GENOMIC DNA]</scope>
    <source>
        <strain evidence="2 3">YS10</strain>
    </source>
</reference>
<feature type="signal peptide" evidence="1">
    <location>
        <begin position="1"/>
        <end position="26"/>
    </location>
</feature>
<name>A0ABX8GWL7_9BACT</name>
<feature type="chain" id="PRO_5045777095" description="Porin family protein" evidence="1">
    <location>
        <begin position="27"/>
        <end position="226"/>
    </location>
</feature>
<sequence>MSFKQKIALFFFIISLYSGTVHFSHAQENEEDENKEMHTDEKEHFLFQTSKGQWNVGFGYGLGIAYQNQNLNFTNSQVLIDAFGGIYAGYFLFDKLLLSGYLHGGIRTVSFSYSNKNSESFLGGGPKIRQYLKNGLFGEASYTRSKTELSYVVNENVSKFDGFANVYGVGVGFGNFWMKRISLEVILNYYYLESNYQNTLIDLKKTSSNFSITASISFTGGKTKTE</sequence>
<evidence type="ECO:0000313" key="3">
    <source>
        <dbReference type="Proteomes" id="UP000682802"/>
    </source>
</evidence>
<protein>
    <recommendedName>
        <fullName evidence="4">Porin family protein</fullName>
    </recommendedName>
</protein>
<keyword evidence="1" id="KW-0732">Signal</keyword>
<accession>A0ABX8GWL7</accession>
<evidence type="ECO:0000256" key="1">
    <source>
        <dbReference type="SAM" id="SignalP"/>
    </source>
</evidence>
<proteinExistence type="predicted"/>
<dbReference type="EMBL" id="CP076128">
    <property type="protein sequence ID" value="QWG07931.1"/>
    <property type="molecule type" value="Genomic_DNA"/>
</dbReference>
<dbReference type="RefSeq" id="WP_144075314.1">
    <property type="nucleotide sequence ID" value="NZ_CP076128.1"/>
</dbReference>
<organism evidence="2 3">
    <name type="scientific">Flammeovirga kamogawensis</name>
    <dbReference type="NCBI Taxonomy" id="373891"/>
    <lineage>
        <taxon>Bacteria</taxon>
        <taxon>Pseudomonadati</taxon>
        <taxon>Bacteroidota</taxon>
        <taxon>Cytophagia</taxon>
        <taxon>Cytophagales</taxon>
        <taxon>Flammeovirgaceae</taxon>
        <taxon>Flammeovirga</taxon>
    </lineage>
</organism>
<dbReference type="Proteomes" id="UP000682802">
    <property type="component" value="Chromosome 1"/>
</dbReference>
<keyword evidence="3" id="KW-1185">Reference proteome</keyword>
<evidence type="ECO:0008006" key="4">
    <source>
        <dbReference type="Google" id="ProtNLM"/>
    </source>
</evidence>